<evidence type="ECO:0000313" key="3">
    <source>
        <dbReference type="Proteomes" id="UP000184164"/>
    </source>
</evidence>
<dbReference type="InterPro" id="IPR018547">
    <property type="entry name" value="AbiEi_C"/>
</dbReference>
<accession>A0A1M4SUX9</accession>
<dbReference type="AlphaFoldDB" id="A0A1M4SUX9"/>
<evidence type="ECO:0000313" key="2">
    <source>
        <dbReference type="EMBL" id="SHE36014.1"/>
    </source>
</evidence>
<dbReference type="EMBL" id="FQUM01000001">
    <property type="protein sequence ID" value="SHE36014.1"/>
    <property type="molecule type" value="Genomic_DNA"/>
</dbReference>
<feature type="domain" description="AbiEi antitoxin C-terminal" evidence="1">
    <location>
        <begin position="76"/>
        <end position="210"/>
    </location>
</feature>
<dbReference type="STRING" id="1484053.SAMN05444274_101157"/>
<organism evidence="2 3">
    <name type="scientific">Mariniphaga anaerophila</name>
    <dbReference type="NCBI Taxonomy" id="1484053"/>
    <lineage>
        <taxon>Bacteria</taxon>
        <taxon>Pseudomonadati</taxon>
        <taxon>Bacteroidota</taxon>
        <taxon>Bacteroidia</taxon>
        <taxon>Marinilabiliales</taxon>
        <taxon>Prolixibacteraceae</taxon>
        <taxon>Mariniphaga</taxon>
    </lineage>
</organism>
<name>A0A1M4SUX9_9BACT</name>
<protein>
    <submittedName>
        <fullName evidence="2">Transcriptional regulator, predicted component of viral defense system</fullName>
    </submittedName>
</protein>
<dbReference type="OrthoDB" id="42441at2"/>
<dbReference type="Proteomes" id="UP000184164">
    <property type="component" value="Unassembled WGS sequence"/>
</dbReference>
<sequence length="263" mass="30210">MTVSNYIKQLLSYEEYSFSLNELIANIHKSEISIKSELSRLIAKKEIVNLRKGFYLIITPRYSSAQKLPIQLYCEKLFKHLDRNYYVALFSAAKFHGASHQQVHRDYIITEKPKLNDISKGSIDIRFFTTSNRSDKNIQIKKSDAGPYKVSSPALTIADLIHYQTKLGGINRMLAVIEELSEELNESDLVELLSWYPNKSTLQRFGVLLEHLGIKEDLQEIIFVNLKTTNFFPVLLSPKSDEKPGAVNNRWKVAINIKLESDL</sequence>
<dbReference type="RefSeq" id="WP_072998046.1">
    <property type="nucleotide sequence ID" value="NZ_FQUM01000001.1"/>
</dbReference>
<evidence type="ECO:0000259" key="1">
    <source>
        <dbReference type="Pfam" id="PF09407"/>
    </source>
</evidence>
<dbReference type="Pfam" id="PF09407">
    <property type="entry name" value="AbiEi_1"/>
    <property type="match status" value="1"/>
</dbReference>
<keyword evidence="3" id="KW-1185">Reference proteome</keyword>
<reference evidence="2 3" key="1">
    <citation type="submission" date="2016-11" db="EMBL/GenBank/DDBJ databases">
        <authorList>
            <person name="Jaros S."/>
            <person name="Januszkiewicz K."/>
            <person name="Wedrychowicz H."/>
        </authorList>
    </citation>
    <scope>NUCLEOTIDE SEQUENCE [LARGE SCALE GENOMIC DNA]</scope>
    <source>
        <strain evidence="2 3">DSM 26910</strain>
    </source>
</reference>
<proteinExistence type="predicted"/>
<gene>
    <name evidence="2" type="ORF">SAMN05444274_101157</name>
</gene>